<reference evidence="1" key="1">
    <citation type="submission" date="2020-05" db="EMBL/GenBank/DDBJ databases">
        <authorList>
            <person name="Chiriac C."/>
            <person name="Salcher M."/>
            <person name="Ghai R."/>
            <person name="Kavagutti S V."/>
        </authorList>
    </citation>
    <scope>NUCLEOTIDE SEQUENCE</scope>
</reference>
<name>A0A6J7WAW4_9CAUD</name>
<dbReference type="EMBL" id="LR798219">
    <property type="protein sequence ID" value="CAB5194462.1"/>
    <property type="molecule type" value="Genomic_DNA"/>
</dbReference>
<evidence type="ECO:0000313" key="1">
    <source>
        <dbReference type="EMBL" id="CAB5194462.1"/>
    </source>
</evidence>
<protein>
    <submittedName>
        <fullName evidence="1">Uncharacterized protein</fullName>
    </submittedName>
</protein>
<gene>
    <name evidence="1" type="ORF">UFOVP169_11</name>
</gene>
<sequence length="82" mass="9407">MKCKECGGKTYVTWTQKQPGGVRRLRKCDDCKATAYTGEVWLALLPPPLPKPIYTKEEVALANRKLVNARRKNEDRRNDEDS</sequence>
<accession>A0A6J7WAW4</accession>
<proteinExistence type="predicted"/>
<organism evidence="1">
    <name type="scientific">uncultured Caudovirales phage</name>
    <dbReference type="NCBI Taxonomy" id="2100421"/>
    <lineage>
        <taxon>Viruses</taxon>
        <taxon>Duplodnaviria</taxon>
        <taxon>Heunggongvirae</taxon>
        <taxon>Uroviricota</taxon>
        <taxon>Caudoviricetes</taxon>
        <taxon>Peduoviridae</taxon>
        <taxon>Maltschvirus</taxon>
        <taxon>Maltschvirus maltsch</taxon>
    </lineage>
</organism>